<protein>
    <submittedName>
        <fullName evidence="1">Uncharacterized protein</fullName>
    </submittedName>
</protein>
<proteinExistence type="predicted"/>
<sequence>MRRCGVRDVAVFAVFAVFAREPVAQKYARDLRRVRRRSTGWTAFLRDADRRYQAGIHLRRLRAEAFPEACATSTSGARSSGRSTGMPNAMPRPLILVARAAFAVAAASAEKVIPPMVDPPGQDVLRPLRVPECLWM</sequence>
<reference evidence="1 2" key="1">
    <citation type="journal article" date="2007" name="Genome Res.">
        <title>Genome characteristics of facultatively symbiotic Frankia sp. strains reflect host range and host plant biogeography.</title>
        <authorList>
            <person name="Normand P."/>
            <person name="Lapierre P."/>
            <person name="Tisa L.S."/>
            <person name="Gogarten J.P."/>
            <person name="Alloisio N."/>
            <person name="Bagnarol E."/>
            <person name="Bassi C.A."/>
            <person name="Berry A.M."/>
            <person name="Bickhart D.M."/>
            <person name="Choisne N."/>
            <person name="Couloux A."/>
            <person name="Cournoyer B."/>
            <person name="Cruveiller S."/>
            <person name="Daubin V."/>
            <person name="Demange N."/>
            <person name="Francino M.P."/>
            <person name="Goltsman E."/>
            <person name="Huang Y."/>
            <person name="Kopp O.R."/>
            <person name="Labarre L."/>
            <person name="Lapidus A."/>
            <person name="Lavire C."/>
            <person name="Marechal J."/>
            <person name="Martinez M."/>
            <person name="Mastronunzio J.E."/>
            <person name="Mullin B.C."/>
            <person name="Niemann J."/>
            <person name="Pujic P."/>
            <person name="Rawnsley T."/>
            <person name="Rouy Z."/>
            <person name="Schenowitz C."/>
            <person name="Sellstedt A."/>
            <person name="Tavares F."/>
            <person name="Tomkins J.P."/>
            <person name="Vallenet D."/>
            <person name="Valverde C."/>
            <person name="Wall L.G."/>
            <person name="Wang Y."/>
            <person name="Medigue C."/>
            <person name="Benson D.R."/>
        </authorList>
    </citation>
    <scope>NUCLEOTIDE SEQUENCE [LARGE SCALE GENOMIC DNA]</scope>
    <source>
        <strain evidence="2">DSM 45818 / CECT 9043 / CcI3</strain>
    </source>
</reference>
<accession>Q2JBF8</accession>
<name>Q2JBF8_FRACC</name>
<dbReference type="Proteomes" id="UP000001937">
    <property type="component" value="Chromosome"/>
</dbReference>
<gene>
    <name evidence="1" type="ordered locus">Francci3_2010</name>
</gene>
<dbReference type="EMBL" id="CP000249">
    <property type="protein sequence ID" value="ABD11384.1"/>
    <property type="molecule type" value="Genomic_DNA"/>
</dbReference>
<evidence type="ECO:0000313" key="1">
    <source>
        <dbReference type="EMBL" id="ABD11384.1"/>
    </source>
</evidence>
<dbReference type="KEGG" id="fra:Francci3_2010"/>
<organism evidence="1 2">
    <name type="scientific">Frankia casuarinae (strain DSM 45818 / CECT 9043 / HFP020203 / CcI3)</name>
    <dbReference type="NCBI Taxonomy" id="106370"/>
    <lineage>
        <taxon>Bacteria</taxon>
        <taxon>Bacillati</taxon>
        <taxon>Actinomycetota</taxon>
        <taxon>Actinomycetes</taxon>
        <taxon>Frankiales</taxon>
        <taxon>Frankiaceae</taxon>
        <taxon>Frankia</taxon>
    </lineage>
</organism>
<dbReference type="AlphaFoldDB" id="Q2JBF8"/>
<keyword evidence="2" id="KW-1185">Reference proteome</keyword>
<evidence type="ECO:0000313" key="2">
    <source>
        <dbReference type="Proteomes" id="UP000001937"/>
    </source>
</evidence>
<dbReference type="STRING" id="106370.Francci3_2010"/>
<dbReference type="HOGENOM" id="CLU_1872404_0_0_11"/>